<reference evidence="1 2" key="1">
    <citation type="journal article" date="2008" name="Nat. Biotechnol.">
        <title>Genome sequencing and analysis of the biomass-degrading fungus Trichoderma reesei (syn. Hypocrea jecorina).</title>
        <authorList>
            <person name="Martinez D."/>
            <person name="Berka R.M."/>
            <person name="Henrissat B."/>
            <person name="Saloheimo M."/>
            <person name="Arvas M."/>
            <person name="Baker S.E."/>
            <person name="Chapman J."/>
            <person name="Chertkov O."/>
            <person name="Coutinho P.M."/>
            <person name="Cullen D."/>
            <person name="Danchin E.G."/>
            <person name="Grigoriev I.V."/>
            <person name="Harris P."/>
            <person name="Jackson M."/>
            <person name="Kubicek C.P."/>
            <person name="Han C.S."/>
            <person name="Ho I."/>
            <person name="Larrondo L.F."/>
            <person name="de Leon A.L."/>
            <person name="Magnuson J.K."/>
            <person name="Merino S."/>
            <person name="Misra M."/>
            <person name="Nelson B."/>
            <person name="Putnam N."/>
            <person name="Robbertse B."/>
            <person name="Salamov A.A."/>
            <person name="Schmoll M."/>
            <person name="Terry A."/>
            <person name="Thayer N."/>
            <person name="Westerholm-Parvinen A."/>
            <person name="Schoch C.L."/>
            <person name="Yao J."/>
            <person name="Barabote R."/>
            <person name="Nelson M.A."/>
            <person name="Detter C."/>
            <person name="Bruce D."/>
            <person name="Kuske C.R."/>
            <person name="Xie G."/>
            <person name="Richardson P."/>
            <person name="Rokhsar D.S."/>
            <person name="Lucas S.M."/>
            <person name="Rubin E.M."/>
            <person name="Dunn-Coleman N."/>
            <person name="Ward M."/>
            <person name="Brettin T.S."/>
        </authorList>
    </citation>
    <scope>NUCLEOTIDE SEQUENCE [LARGE SCALE GENOMIC DNA]</scope>
    <source>
        <strain evidence="1 2">QM6a</strain>
    </source>
</reference>
<organism evidence="2">
    <name type="scientific">Hypocrea jecorina (strain QM6a)</name>
    <name type="common">Trichoderma reesei</name>
    <dbReference type="NCBI Taxonomy" id="431241"/>
    <lineage>
        <taxon>Eukaryota</taxon>
        <taxon>Fungi</taxon>
        <taxon>Dikarya</taxon>
        <taxon>Ascomycota</taxon>
        <taxon>Pezizomycotina</taxon>
        <taxon>Sordariomycetes</taxon>
        <taxon>Hypocreomycetidae</taxon>
        <taxon>Hypocreales</taxon>
        <taxon>Hypocreaceae</taxon>
        <taxon>Trichoderma</taxon>
    </lineage>
</organism>
<gene>
    <name evidence="1" type="ORF">TRIREDRAFT_103129</name>
</gene>
<dbReference type="KEGG" id="tre:TRIREDRAFT_103129"/>
<dbReference type="RefSeq" id="XP_006961389.1">
    <property type="nucleotide sequence ID" value="XM_006961327.1"/>
</dbReference>
<evidence type="ECO:0000313" key="2">
    <source>
        <dbReference type="Proteomes" id="UP000008984"/>
    </source>
</evidence>
<dbReference type="HOGENOM" id="CLU_624133_0_0_1"/>
<keyword evidence="2" id="KW-1185">Reference proteome</keyword>
<name>G0R9I3_HYPJQ</name>
<dbReference type="EMBL" id="GL985056">
    <property type="protein sequence ID" value="EGR52480.1"/>
    <property type="molecule type" value="Genomic_DNA"/>
</dbReference>
<evidence type="ECO:0000313" key="1">
    <source>
        <dbReference type="EMBL" id="EGR52480.1"/>
    </source>
</evidence>
<dbReference type="GeneID" id="18480562"/>
<dbReference type="Proteomes" id="UP000008984">
    <property type="component" value="Unassembled WGS sequence"/>
</dbReference>
<proteinExistence type="predicted"/>
<protein>
    <submittedName>
        <fullName evidence="1">Predicted protein</fullName>
    </submittedName>
</protein>
<sequence>MAELSISPKSPVRHPWRIPGIYGPRQISLEGKQPISGVFAIGLLTGSSSSSNEANFPTEGGLHDTVPKDGDIFSLTKICNTRKQPSKGDSAPRKVWLPRSALGYEDGRVTDIKRETEATEPECAKALSKKGSNGTIFTQFHMDEHVDSTTTGISIIPPSGLGLTDAKRTSSQPDTQIYPHGAEFGPMSFGDAAEDSIFDITDSFLMKAWPTPPSILSPLEEELLSDEAKDEYYSSPNQPADRTARRVSTSMTFPSNPLHIPSATENLGLPIGVLPSSASSHSGRSITRDNLFTTETTSDNAPLDIASARALASNNATAHNGSYTHSVHGTTNAPQSPTGQDLMGTNSRGHKGATCCVTHKAEMMISEVQTLYKFGARFGFVAEDSDIQECLTFLRTRLREISQCPSRPVLCSSSSDDDEGDVDMGVKASAEVKLSNIVH</sequence>
<accession>G0R9I3</accession>
<dbReference type="OrthoDB" id="5242530at2759"/>
<dbReference type="AlphaFoldDB" id="G0R9I3"/>
<dbReference type="VEuPathDB" id="FungiDB:TRIREDRAFT_103129"/>